<evidence type="ECO:0008006" key="4">
    <source>
        <dbReference type="Google" id="ProtNLM"/>
    </source>
</evidence>
<organism evidence="2 3">
    <name type="scientific">Cryobacterium cryoconiti</name>
    <dbReference type="NCBI Taxonomy" id="1259239"/>
    <lineage>
        <taxon>Bacteria</taxon>
        <taxon>Bacillati</taxon>
        <taxon>Actinomycetota</taxon>
        <taxon>Actinomycetes</taxon>
        <taxon>Micrococcales</taxon>
        <taxon>Microbacteriaceae</taxon>
        <taxon>Cryobacterium</taxon>
    </lineage>
</organism>
<accession>A0A4Y8JRZ6</accession>
<evidence type="ECO:0000256" key="1">
    <source>
        <dbReference type="SAM" id="MobiDB-lite"/>
    </source>
</evidence>
<proteinExistence type="predicted"/>
<gene>
    <name evidence="2" type="ORF">E3T49_12390</name>
</gene>
<comment type="caution">
    <text evidence="2">The sequence shown here is derived from an EMBL/GenBank/DDBJ whole genome shotgun (WGS) entry which is preliminary data.</text>
</comment>
<dbReference type="AlphaFoldDB" id="A0A4Y8JRZ6"/>
<evidence type="ECO:0000313" key="2">
    <source>
        <dbReference type="EMBL" id="TFD28010.1"/>
    </source>
</evidence>
<dbReference type="EMBL" id="SOHA01000037">
    <property type="protein sequence ID" value="TFD28010.1"/>
    <property type="molecule type" value="Genomic_DNA"/>
</dbReference>
<reference evidence="2 3" key="1">
    <citation type="submission" date="2019-03" db="EMBL/GenBank/DDBJ databases">
        <title>Genomics of glacier-inhabiting Cryobacterium strains.</title>
        <authorList>
            <person name="Liu Q."/>
            <person name="Xin Y.-H."/>
        </authorList>
    </citation>
    <scope>NUCLEOTIDE SEQUENCE [LARGE SCALE GENOMIC DNA]</scope>
    <source>
        <strain evidence="2 3">TMT1-51</strain>
    </source>
</reference>
<dbReference type="Proteomes" id="UP000297472">
    <property type="component" value="Unassembled WGS sequence"/>
</dbReference>
<sequence>MGEKKPKSRKNRNSVLRRRLLVAGLAVFLLFDVALVSYALTAQNPTAKAGTAVEPPVVEPPVVEPVETTPTDPPAADPVETPALTSLPPTRILTALDATTLWRATTGDCPAATATPELSTDAGATWTARDASADTDSSSILSIYVDSESEASMVTLTAADCAPQRVTTFVAGDQWQEYPDRVAADWYVDPADRATVNSPAGSFAAPCSSVIALAPRTDSTAAVLCSDGTLFRTSEGAATFGPGVALPGAANLTVSDDGYIIVATDQADCAGAQLLATSEEPDGALTPTGCREEAVTPSDLAVTSAGGIVWLWAGDSVSTSSDGGTTWQ</sequence>
<dbReference type="OrthoDB" id="3821622at2"/>
<dbReference type="RefSeq" id="WP_134425217.1">
    <property type="nucleotide sequence ID" value="NZ_SOHA01000037.1"/>
</dbReference>
<name>A0A4Y8JRZ6_9MICO</name>
<keyword evidence="3" id="KW-1185">Reference proteome</keyword>
<dbReference type="SUPFAM" id="SSF110296">
    <property type="entry name" value="Oligoxyloglucan reducing end-specific cellobiohydrolase"/>
    <property type="match status" value="1"/>
</dbReference>
<protein>
    <recommendedName>
        <fullName evidence="4">Exo-alpha-sialidase</fullName>
    </recommendedName>
</protein>
<feature type="region of interest" description="Disordered" evidence="1">
    <location>
        <begin position="64"/>
        <end position="84"/>
    </location>
</feature>
<evidence type="ECO:0000313" key="3">
    <source>
        <dbReference type="Proteomes" id="UP000297472"/>
    </source>
</evidence>